<dbReference type="SMR" id="L8B080"/>
<proteinExistence type="evidence at transcript level"/>
<evidence type="ECO:0000256" key="3">
    <source>
        <dbReference type="ARBA" id="ARBA00022989"/>
    </source>
</evidence>
<dbReference type="PANTHER" id="PTHR11453:SF127">
    <property type="entry name" value="SOLUTE CARRIER FAMILY 4 MEMBER 11"/>
    <property type="match status" value="1"/>
</dbReference>
<comment type="subcellular location">
    <subcellularLocation>
        <location evidence="1">Membrane</location>
        <topology evidence="1">Multi-pass membrane protein</topology>
    </subcellularLocation>
</comment>
<dbReference type="EMBL" id="AB733621">
    <property type="protein sequence ID" value="BAM75352.1"/>
    <property type="molecule type" value="mRNA"/>
</dbReference>
<dbReference type="PANTHER" id="PTHR11453">
    <property type="entry name" value="ANION EXCHANGE PROTEIN"/>
    <property type="match status" value="1"/>
</dbReference>
<dbReference type="HOGENOM" id="CLU_002289_6_4_1"/>
<feature type="transmembrane region" description="Helical" evidence="6">
    <location>
        <begin position="179"/>
        <end position="200"/>
    </location>
</feature>
<dbReference type="GO" id="GO:0005886">
    <property type="term" value="C:plasma membrane"/>
    <property type="evidence" value="ECO:0000314"/>
    <property type="project" value="CACAO"/>
</dbReference>
<dbReference type="GO" id="GO:0005452">
    <property type="term" value="F:solute:inorganic anion antiporter activity"/>
    <property type="evidence" value="ECO:0007669"/>
    <property type="project" value="InterPro"/>
</dbReference>
<feature type="transmembrane region" description="Helical" evidence="6">
    <location>
        <begin position="540"/>
        <end position="557"/>
    </location>
</feature>
<feature type="domain" description="Bicarbonate transporter-like transmembrane" evidence="7">
    <location>
        <begin position="262"/>
        <end position="597"/>
    </location>
</feature>
<feature type="transmembrane region" description="Helical" evidence="6">
    <location>
        <begin position="563"/>
        <end position="581"/>
    </location>
</feature>
<protein>
    <submittedName>
        <fullName evidence="8">Solute carrier protein 4 family</fullName>
    </submittedName>
</protein>
<evidence type="ECO:0000256" key="6">
    <source>
        <dbReference type="SAM" id="Phobius"/>
    </source>
</evidence>
<feature type="region of interest" description="Disordered" evidence="5">
    <location>
        <begin position="610"/>
        <end position="642"/>
    </location>
</feature>
<dbReference type="GO" id="GO:0050801">
    <property type="term" value="P:monoatomic ion homeostasis"/>
    <property type="evidence" value="ECO:0007669"/>
    <property type="project" value="TreeGrafter"/>
</dbReference>
<feature type="transmembrane region" description="Helical" evidence="6">
    <location>
        <begin position="99"/>
        <end position="121"/>
    </location>
</feature>
<evidence type="ECO:0000256" key="5">
    <source>
        <dbReference type="SAM" id="MobiDB-lite"/>
    </source>
</evidence>
<dbReference type="AlphaFoldDB" id="L8B080"/>
<dbReference type="GO" id="GO:0006820">
    <property type="term" value="P:monoatomic anion transport"/>
    <property type="evidence" value="ECO:0007669"/>
    <property type="project" value="InterPro"/>
</dbReference>
<feature type="domain" description="Bicarbonate transporter-like transmembrane" evidence="7">
    <location>
        <begin position="72"/>
        <end position="234"/>
    </location>
</feature>
<feature type="transmembrane region" description="Helical" evidence="6">
    <location>
        <begin position="212"/>
        <end position="231"/>
    </location>
</feature>
<keyword evidence="4 6" id="KW-0472">Membrane</keyword>
<feature type="transmembrane region" description="Helical" evidence="6">
    <location>
        <begin position="496"/>
        <end position="520"/>
    </location>
</feature>
<feature type="transmembrane region" description="Helical" evidence="6">
    <location>
        <begin position="374"/>
        <end position="393"/>
    </location>
</feature>
<dbReference type="InterPro" id="IPR003020">
    <property type="entry name" value="HCO3_transpt_euk"/>
</dbReference>
<feature type="transmembrane region" description="Helical" evidence="6">
    <location>
        <begin position="259"/>
        <end position="280"/>
    </location>
</feature>
<evidence type="ECO:0000256" key="1">
    <source>
        <dbReference type="ARBA" id="ARBA00004141"/>
    </source>
</evidence>
<evidence type="ECO:0000256" key="4">
    <source>
        <dbReference type="ARBA" id="ARBA00023136"/>
    </source>
</evidence>
<accession>L8B080</accession>
<name>L8B080_PHATR</name>
<reference evidence="8" key="1">
    <citation type="journal article" date="2013" name="Proc. Natl. Acad. Sci. U.S.A.">
        <title>SLC4 family transporters in a marine diatom directly pump bicarbonate from seawater.</title>
        <authorList>
            <person name="Nakajima K."/>
            <person name="Tanaka A."/>
            <person name="Matsuda Y."/>
        </authorList>
    </citation>
    <scope>NUCLEOTIDE SEQUENCE</scope>
</reference>
<dbReference type="Pfam" id="PF00955">
    <property type="entry name" value="HCO3_cotransp"/>
    <property type="match status" value="2"/>
</dbReference>
<sequence length="642" mass="71859">MFSSKIMVSLFLSQSNINVSIIVILVLENMAPRDSVQANGKVDMKAYKSTVGNNDLIEDAGKIHMEDPLLWGKGIIIDFKRTVGTHWLAEIINFNQKTVAVTLLMFITVIAPTLTFGAVYGKVTENRIGAIETILATAWVGCTYSLIGGMPMCIIGSTGPVLAFSTVIYNMSVSLDVPYYAFNAWVSVWLLGYCLIAGFFDITRYVRLATRFTDEIFALLIVSIFVMDAIGDPFSDVGILRFLAPDHPSHEEDDPDYDYLKVGLLSVILGFGTTSLIFFFRSFKFSPFFCNQGVRTSVHDFAVTASVVTWTLVKELLFDDVDTEGLKVPDQFEPTFACCDSSCLTFFPDDCLDQAAAAGTRSWFVDFSDLNGKGWIPIAAAGPAVLAFVLVYLDNGITWHLIQHKSHNLQHGEAYNYDLCLSGFFNFVNAMLGLPWLVATTVPCIIHLNSLAEKDKDGKFLSVQETRLTMLFSHMLVGFSLLALDVLKLLPLPVLYGVFLFMGLSSLPNMQFWNRFLLFFMQPSMYPEKSYTKYMSKARIHKYTLLQLLFFSLVFIVQNFKVIAIAFPLMTLLCIPARIYLFPKFFEGWELLLLDGDDEDIRRWEAAKHESMLEGGDLRAGTTKHEVPIDDGDSSDDVANDS</sequence>
<feature type="transmembrane region" description="Helical" evidence="6">
    <location>
        <begin position="468"/>
        <end position="490"/>
    </location>
</feature>
<keyword evidence="2 6" id="KW-0812">Transmembrane</keyword>
<keyword evidence="3 6" id="KW-1133">Transmembrane helix</keyword>
<evidence type="ECO:0000256" key="2">
    <source>
        <dbReference type="ARBA" id="ARBA00022692"/>
    </source>
</evidence>
<organism evidence="8">
    <name type="scientific">Phaeodactylum tricornutum</name>
    <name type="common">Diatom</name>
    <dbReference type="NCBI Taxonomy" id="2850"/>
    <lineage>
        <taxon>Eukaryota</taxon>
        <taxon>Sar</taxon>
        <taxon>Stramenopiles</taxon>
        <taxon>Ochrophyta</taxon>
        <taxon>Bacillariophyta</taxon>
        <taxon>Bacillariophyceae</taxon>
        <taxon>Bacillariophycidae</taxon>
        <taxon>Naviculales</taxon>
        <taxon>Phaeodactylaceae</taxon>
        <taxon>Phaeodactylum</taxon>
    </lineage>
</organism>
<feature type="compositionally biased region" description="Acidic residues" evidence="5">
    <location>
        <begin position="629"/>
        <end position="642"/>
    </location>
</feature>
<dbReference type="InterPro" id="IPR011531">
    <property type="entry name" value="HCO3_transpt-like_TM_dom"/>
</dbReference>
<gene>
    <name evidence="8" type="primary">ptSLC4-2</name>
</gene>
<evidence type="ECO:0000259" key="7">
    <source>
        <dbReference type="Pfam" id="PF00955"/>
    </source>
</evidence>
<feature type="transmembrane region" description="Helical" evidence="6">
    <location>
        <begin position="424"/>
        <end position="448"/>
    </location>
</feature>
<evidence type="ECO:0000313" key="8">
    <source>
        <dbReference type="EMBL" id="BAM75352.1"/>
    </source>
</evidence>